<organism evidence="2 3">
    <name type="scientific">Araneus ventricosus</name>
    <name type="common">Orbweaver spider</name>
    <name type="synonym">Epeira ventricosa</name>
    <dbReference type="NCBI Taxonomy" id="182803"/>
    <lineage>
        <taxon>Eukaryota</taxon>
        <taxon>Metazoa</taxon>
        <taxon>Ecdysozoa</taxon>
        <taxon>Arthropoda</taxon>
        <taxon>Chelicerata</taxon>
        <taxon>Arachnida</taxon>
        <taxon>Araneae</taxon>
        <taxon>Araneomorphae</taxon>
        <taxon>Entelegynae</taxon>
        <taxon>Araneoidea</taxon>
        <taxon>Araneidae</taxon>
        <taxon>Araneus</taxon>
    </lineage>
</organism>
<protein>
    <submittedName>
        <fullName evidence="2">Uncharacterized protein</fullName>
    </submittedName>
</protein>
<dbReference type="AlphaFoldDB" id="A0A4Y2MR33"/>
<reference evidence="2 3" key="1">
    <citation type="journal article" date="2019" name="Sci. Rep.">
        <title>Orb-weaving spider Araneus ventricosus genome elucidates the spidroin gene catalogue.</title>
        <authorList>
            <person name="Kono N."/>
            <person name="Nakamura H."/>
            <person name="Ohtoshi R."/>
            <person name="Moran D.A.P."/>
            <person name="Shinohara A."/>
            <person name="Yoshida Y."/>
            <person name="Fujiwara M."/>
            <person name="Mori M."/>
            <person name="Tomita M."/>
            <person name="Arakawa K."/>
        </authorList>
    </citation>
    <scope>NUCLEOTIDE SEQUENCE [LARGE SCALE GENOMIC DNA]</scope>
</reference>
<comment type="caution">
    <text evidence="2">The sequence shown here is derived from an EMBL/GenBank/DDBJ whole genome shotgun (WGS) entry which is preliminary data.</text>
</comment>
<keyword evidence="3" id="KW-1185">Reference proteome</keyword>
<feature type="region of interest" description="Disordered" evidence="1">
    <location>
        <begin position="65"/>
        <end position="89"/>
    </location>
</feature>
<name>A0A4Y2MR33_ARAVE</name>
<accession>A0A4Y2MR33</accession>
<sequence length="121" mass="13689">MSLGILTCECRCSLKRVIHRWSILEFLEHGKEKPTTNRQGRKPMKFGANDWKWWNSNELKIENNLGPPCEGSGKTKEQPTLGPSVEAKNETRNLPCWGRGVRCGKNSATSNLVSKQTLEHP</sequence>
<evidence type="ECO:0000313" key="3">
    <source>
        <dbReference type="Proteomes" id="UP000499080"/>
    </source>
</evidence>
<dbReference type="Proteomes" id="UP000499080">
    <property type="component" value="Unassembled WGS sequence"/>
</dbReference>
<dbReference type="EMBL" id="BGPR01007593">
    <property type="protein sequence ID" value="GBN28076.1"/>
    <property type="molecule type" value="Genomic_DNA"/>
</dbReference>
<evidence type="ECO:0000256" key="1">
    <source>
        <dbReference type="SAM" id="MobiDB-lite"/>
    </source>
</evidence>
<proteinExistence type="predicted"/>
<gene>
    <name evidence="2" type="ORF">AVEN_261006_1</name>
</gene>
<evidence type="ECO:0000313" key="2">
    <source>
        <dbReference type="EMBL" id="GBN28076.1"/>
    </source>
</evidence>